<feature type="region of interest" description="Disordered" evidence="1">
    <location>
        <begin position="503"/>
        <end position="571"/>
    </location>
</feature>
<comment type="caution">
    <text evidence="2">The sequence shown here is derived from an EMBL/GenBank/DDBJ whole genome shotgun (WGS) entry which is preliminary data.</text>
</comment>
<evidence type="ECO:0000313" key="3">
    <source>
        <dbReference type="Proteomes" id="UP001151760"/>
    </source>
</evidence>
<organism evidence="2 3">
    <name type="scientific">Tanacetum coccineum</name>
    <dbReference type="NCBI Taxonomy" id="301880"/>
    <lineage>
        <taxon>Eukaryota</taxon>
        <taxon>Viridiplantae</taxon>
        <taxon>Streptophyta</taxon>
        <taxon>Embryophyta</taxon>
        <taxon>Tracheophyta</taxon>
        <taxon>Spermatophyta</taxon>
        <taxon>Magnoliopsida</taxon>
        <taxon>eudicotyledons</taxon>
        <taxon>Gunneridae</taxon>
        <taxon>Pentapetalae</taxon>
        <taxon>asterids</taxon>
        <taxon>campanulids</taxon>
        <taxon>Asterales</taxon>
        <taxon>Asteraceae</taxon>
        <taxon>Asteroideae</taxon>
        <taxon>Anthemideae</taxon>
        <taxon>Anthemidinae</taxon>
        <taxon>Tanacetum</taxon>
    </lineage>
</organism>
<accession>A0ABQ4YID9</accession>
<protein>
    <submittedName>
        <fullName evidence="2">Uncharacterized protein</fullName>
    </submittedName>
</protein>
<feature type="region of interest" description="Disordered" evidence="1">
    <location>
        <begin position="430"/>
        <end position="472"/>
    </location>
</feature>
<feature type="compositionally biased region" description="Basic and acidic residues" evidence="1">
    <location>
        <begin position="541"/>
        <end position="559"/>
    </location>
</feature>
<gene>
    <name evidence="2" type="ORF">Tco_0727052</name>
</gene>
<evidence type="ECO:0000313" key="2">
    <source>
        <dbReference type="EMBL" id="GJS77171.1"/>
    </source>
</evidence>
<feature type="compositionally biased region" description="Acidic residues" evidence="1">
    <location>
        <begin position="38"/>
        <end position="47"/>
    </location>
</feature>
<name>A0ABQ4YID9_9ASTR</name>
<feature type="region of interest" description="Disordered" evidence="1">
    <location>
        <begin position="25"/>
        <end position="52"/>
    </location>
</feature>
<reference evidence="2" key="2">
    <citation type="submission" date="2022-01" db="EMBL/GenBank/DDBJ databases">
        <authorList>
            <person name="Yamashiro T."/>
            <person name="Shiraishi A."/>
            <person name="Satake H."/>
            <person name="Nakayama K."/>
        </authorList>
    </citation>
    <scope>NUCLEOTIDE SEQUENCE</scope>
</reference>
<dbReference type="EMBL" id="BQNB010010428">
    <property type="protein sequence ID" value="GJS77171.1"/>
    <property type="molecule type" value="Genomic_DNA"/>
</dbReference>
<proteinExistence type="predicted"/>
<feature type="compositionally biased region" description="Basic and acidic residues" evidence="1">
    <location>
        <begin position="450"/>
        <end position="472"/>
    </location>
</feature>
<sequence>MSKVALLKVVGLTLVRMSVKKEPNKVRKNNDSPIIEDWVSDDEEQDESTTKPVKKTVIPTAAKIEKLVKKSVRPRVVNTARSNRTSVNAARANRFNAVKRPLIVWGKPQHDDKGLILLANVNAIKMTWAPKLQLFSNSYHLRHCLRGGSLFLQPHAWMKGCVISVVCSKGIKTHLGISQEVGTPRYLSLLVPLTKVYDEAVHKELGDIMERAATTASRGVVPVVQIPLIEGDVNAQTRKNEVLFSEEVDVHKREVGIKQYEINMLKTEFEKVKQEKDGIEFKIEKFDKLDLSYSGLDEFQQPEFEGYGLRANKISDNEDEVESPVVVKKKTVFPTAAKIEFVRPKQHEKPVRKPVKYTEMYMSQRPRENQRNWNNQKSQQLGSDFVMNNKACFITVAGDDSVVPTTNEEITLAQTLIQIKAAKPKVVTTTATTATTTRPKDRGVVVQEPSEFRVPQEIKPSSSKDKGKDAQAKEIVALKKRIQRLERRKISRPIGLKRLRKVGMSQRVESSEDQESLGVLEDASKQGRSIADIDADVEMPVEAKVDGKDEQSTKTDEQSTKTNDNTDDSLAERLQSESFKLLFV</sequence>
<keyword evidence="3" id="KW-1185">Reference proteome</keyword>
<evidence type="ECO:0000256" key="1">
    <source>
        <dbReference type="SAM" id="MobiDB-lite"/>
    </source>
</evidence>
<dbReference type="Proteomes" id="UP001151760">
    <property type="component" value="Unassembled WGS sequence"/>
</dbReference>
<reference evidence="2" key="1">
    <citation type="journal article" date="2022" name="Int. J. Mol. Sci.">
        <title>Draft Genome of Tanacetum Coccineum: Genomic Comparison of Closely Related Tanacetum-Family Plants.</title>
        <authorList>
            <person name="Yamashiro T."/>
            <person name="Shiraishi A."/>
            <person name="Nakayama K."/>
            <person name="Satake H."/>
        </authorList>
    </citation>
    <scope>NUCLEOTIDE SEQUENCE</scope>
</reference>